<reference evidence="1" key="1">
    <citation type="submission" date="2013-04" db="EMBL/GenBank/DDBJ databases">
        <authorList>
            <person name="Harkins D.M."/>
            <person name="Durkin A.S."/>
            <person name="Selengut J.D."/>
            <person name="Sanka R."/>
            <person name="DePew J."/>
            <person name="Purushe J."/>
            <person name="Ahmed A."/>
            <person name="van der Linden H."/>
            <person name="Goris M.G.A."/>
            <person name="Hartskeerl R.A."/>
            <person name="Vinetz J.M."/>
            <person name="Sutton G.G."/>
            <person name="Nelson W.C."/>
            <person name="Fouts D.E."/>
        </authorList>
    </citation>
    <scope>NUCLEOTIDE SEQUENCE [LARGE SCALE GENOMIC DNA]</scope>
    <source>
        <strain evidence="1">BUT 6</strain>
    </source>
</reference>
<organism evidence="1 2">
    <name type="scientific">Leptospira fainei serovar Hurstbridge str. BUT 6</name>
    <dbReference type="NCBI Taxonomy" id="1193011"/>
    <lineage>
        <taxon>Bacteria</taxon>
        <taxon>Pseudomonadati</taxon>
        <taxon>Spirochaetota</taxon>
        <taxon>Spirochaetia</taxon>
        <taxon>Leptospirales</taxon>
        <taxon>Leptospiraceae</taxon>
        <taxon>Leptospira</taxon>
    </lineage>
</organism>
<gene>
    <name evidence="1" type="ORF">LEP1GSC058_2730</name>
</gene>
<dbReference type="STRING" id="1193011.LEP1GSC058_2730"/>
<accession>S3VBE6</accession>
<proteinExistence type="predicted"/>
<keyword evidence="2" id="KW-1185">Reference proteome</keyword>
<evidence type="ECO:0000313" key="1">
    <source>
        <dbReference type="EMBL" id="EPG73800.1"/>
    </source>
</evidence>
<dbReference type="EMBL" id="AKWZ02000010">
    <property type="protein sequence ID" value="EPG73800.1"/>
    <property type="molecule type" value="Genomic_DNA"/>
</dbReference>
<dbReference type="Proteomes" id="UP000014540">
    <property type="component" value="Unassembled WGS sequence"/>
</dbReference>
<evidence type="ECO:0000313" key="2">
    <source>
        <dbReference type="Proteomes" id="UP000014540"/>
    </source>
</evidence>
<protein>
    <submittedName>
        <fullName evidence="1">Uncharacterized protein</fullName>
    </submittedName>
</protein>
<sequence>MGGGRIGGTAIFPIFPHIRIRRFLQSVFDRSPLEELPQGGGIQVNVCDFVLLENREIGFFPRM</sequence>
<comment type="caution">
    <text evidence="1">The sequence shown here is derived from an EMBL/GenBank/DDBJ whole genome shotgun (WGS) entry which is preliminary data.</text>
</comment>
<dbReference type="AlphaFoldDB" id="S3VBE6"/>
<name>S3VBE6_9LEPT</name>